<keyword evidence="3 12" id="KW-0597">Phosphoprotein</keyword>
<dbReference type="SMART" id="SM00448">
    <property type="entry name" value="REC"/>
    <property type="match status" value="1"/>
</dbReference>
<dbReference type="PROSITE" id="PS51294">
    <property type="entry name" value="HTH_MYB"/>
    <property type="match status" value="1"/>
</dbReference>
<dbReference type="InterPro" id="IPR009057">
    <property type="entry name" value="Homeodomain-like_sf"/>
</dbReference>
<evidence type="ECO:0000256" key="12">
    <source>
        <dbReference type="PROSITE-ProRule" id="PRU00169"/>
    </source>
</evidence>
<comment type="similarity">
    <text evidence="2">Belongs to the ARR family. Type-B subfamily.</text>
</comment>
<dbReference type="FunFam" id="1.10.10.60:FF:000007">
    <property type="entry name" value="Two-component response regulator"/>
    <property type="match status" value="1"/>
</dbReference>
<feature type="compositionally biased region" description="Basic and acidic residues" evidence="13">
    <location>
        <begin position="137"/>
        <end position="151"/>
    </location>
</feature>
<evidence type="ECO:0000256" key="6">
    <source>
        <dbReference type="ARBA" id="ARBA00023015"/>
    </source>
</evidence>
<evidence type="ECO:0000256" key="8">
    <source>
        <dbReference type="ARBA" id="ARBA00023159"/>
    </source>
</evidence>
<keyword evidence="14" id="KW-1133">Transmembrane helix</keyword>
<dbReference type="InterPro" id="IPR011006">
    <property type="entry name" value="CheY-like_superfamily"/>
</dbReference>
<dbReference type="PROSITE" id="PS50110">
    <property type="entry name" value="RESPONSE_REGULATORY"/>
    <property type="match status" value="1"/>
</dbReference>
<protein>
    <recommendedName>
        <fullName evidence="11">Two-component response regulator</fullName>
    </recommendedName>
</protein>
<dbReference type="Gene3D" id="1.10.10.60">
    <property type="entry name" value="Homeodomain-like"/>
    <property type="match status" value="1"/>
</dbReference>
<sequence>MTVEHVNGDQFPSGLRVLAVDDDPTCLLLLETLLRRCQYHVTTTSQAITALKLLRENKNKFDLVISDVHMPDMDGFKLLELVGLEMDLPVIMLSGNGDPKLVMKGITHGACDYLLKPVRIEELKNIWQHVVRRKKIDAKDQNNSDNQDKPHNGSGQAEGMGNSDQNGKLNKKRKDQNEDEDDEDDEDDHNHEDPTTQKKPRVVWSVELHRKFVAAVNQLGIDKAVPKKILDLMNVEKLTRENVASHLQKYRLYLKRISCVANQQANMVAALGSSDPSYLRMSSVNGLGNYHTVGGPGQFQNSTFRSFPASGMLGRLNAPAGLGMHGLPSSGMIPMRHAQNSDNTTNDQGKFHPALLPGSHSGNILQGMPTSLELDQLQLNKNITSISELPNTKDNTTFHVSSGFPDARIGFGRSTNPLLDVNNNPLFLEGHPQEAHSNKMFGNQSLMSLNSGSSSRLPDHGRCNDNWSSAVQSSGIQPNSFSLGGDYKQPTLHPGHLRDNLSTMALPIGNSPCDVSSLHPLSNRFQDPKADLQFQAVQDAPCRSNVMFSPLNSAVSINGDVGPLGQCLDTNKTFFHRSNEFDSLGQSNFVDHFSMKINEVQRSSMQASSNLKEGYLMGQQKTQGSYISTSVDSLEDLFMSSMVKEVRSYNLAFSSCQNAFINSFYTTLTIIVKNLLNLFNCLLLWFRTKRRKFSI</sequence>
<dbReference type="AlphaFoldDB" id="A0A067FMW8"/>
<dbReference type="STRING" id="2711.A0A067FMW8"/>
<feature type="compositionally biased region" description="Acidic residues" evidence="13">
    <location>
        <begin position="177"/>
        <end position="187"/>
    </location>
</feature>
<dbReference type="GO" id="GO:0003677">
    <property type="term" value="F:DNA binding"/>
    <property type="evidence" value="ECO:0007669"/>
    <property type="project" value="UniProtKB-KW"/>
</dbReference>
<evidence type="ECO:0000256" key="10">
    <source>
        <dbReference type="ARBA" id="ARBA00023242"/>
    </source>
</evidence>
<comment type="function">
    <text evidence="11">Transcriptional activator that binds specific DNA sequence.</text>
</comment>
<keyword evidence="8 11" id="KW-0010">Activator</keyword>
<reference evidence="17 18" key="1">
    <citation type="submission" date="2014-04" db="EMBL/GenBank/DDBJ databases">
        <authorList>
            <consortium name="International Citrus Genome Consortium"/>
            <person name="Gmitter F."/>
            <person name="Chen C."/>
            <person name="Farmerie W."/>
            <person name="Harkins T."/>
            <person name="Desany B."/>
            <person name="Mohiuddin M."/>
            <person name="Kodira C."/>
            <person name="Borodovsky M."/>
            <person name="Lomsadze A."/>
            <person name="Burns P."/>
            <person name="Jenkins J."/>
            <person name="Prochnik S."/>
            <person name="Shu S."/>
            <person name="Chapman J."/>
            <person name="Pitluck S."/>
            <person name="Schmutz J."/>
            <person name="Rokhsar D."/>
        </authorList>
    </citation>
    <scope>NUCLEOTIDE SEQUENCE</scope>
</reference>
<dbReference type="Gene3D" id="3.40.50.2300">
    <property type="match status" value="1"/>
</dbReference>
<dbReference type="InterPro" id="IPR006447">
    <property type="entry name" value="Myb_dom_plants"/>
</dbReference>
<feature type="domain" description="HTH myb-type" evidence="16">
    <location>
        <begin position="196"/>
        <end position="255"/>
    </location>
</feature>
<dbReference type="EMBL" id="KK784897">
    <property type="protein sequence ID" value="KDO67505.1"/>
    <property type="molecule type" value="Genomic_DNA"/>
</dbReference>
<keyword evidence="9 11" id="KW-0804">Transcription</keyword>
<keyword evidence="5 11" id="KW-0902">Two-component regulatory system</keyword>
<dbReference type="SMR" id="A0A067FMW8"/>
<dbReference type="GO" id="GO:0000160">
    <property type="term" value="P:phosphorelay signal transduction system"/>
    <property type="evidence" value="ECO:0007669"/>
    <property type="project" value="UniProtKB-KW"/>
</dbReference>
<evidence type="ECO:0000256" key="5">
    <source>
        <dbReference type="ARBA" id="ARBA00023012"/>
    </source>
</evidence>
<evidence type="ECO:0000256" key="7">
    <source>
        <dbReference type="ARBA" id="ARBA00023125"/>
    </source>
</evidence>
<dbReference type="InterPro" id="IPR017053">
    <property type="entry name" value="Response_reg_B-typ_pln"/>
</dbReference>
<keyword evidence="10 11" id="KW-0539">Nucleus</keyword>
<keyword evidence="14" id="KW-0472">Membrane</keyword>
<dbReference type="PANTHER" id="PTHR43874:SF7">
    <property type="entry name" value="TWO-COMPONENT RESPONSE REGULATOR ARR10"/>
    <property type="match status" value="1"/>
</dbReference>
<dbReference type="GO" id="GO:0005634">
    <property type="term" value="C:nucleus"/>
    <property type="evidence" value="ECO:0007669"/>
    <property type="project" value="UniProtKB-SubCell"/>
</dbReference>
<keyword evidence="4" id="KW-0932">Cytokinin signaling pathway</keyword>
<evidence type="ECO:0000256" key="11">
    <source>
        <dbReference type="PIRNR" id="PIRNR036392"/>
    </source>
</evidence>
<gene>
    <name evidence="17" type="ORF">CISIN_1g005465mg</name>
</gene>
<evidence type="ECO:0000259" key="15">
    <source>
        <dbReference type="PROSITE" id="PS50110"/>
    </source>
</evidence>
<dbReference type="PIRSF" id="PIRSF036392">
    <property type="entry name" value="RR_ARR_type-B"/>
    <property type="match status" value="1"/>
</dbReference>
<evidence type="ECO:0000313" key="17">
    <source>
        <dbReference type="EMBL" id="KDO67505.1"/>
    </source>
</evidence>
<evidence type="ECO:0000313" key="18">
    <source>
        <dbReference type="Proteomes" id="UP000027120"/>
    </source>
</evidence>
<proteinExistence type="inferred from homology"/>
<organism evidence="17 18">
    <name type="scientific">Citrus sinensis</name>
    <name type="common">Sweet orange</name>
    <name type="synonym">Citrus aurantium var. sinensis</name>
    <dbReference type="NCBI Taxonomy" id="2711"/>
    <lineage>
        <taxon>Eukaryota</taxon>
        <taxon>Viridiplantae</taxon>
        <taxon>Streptophyta</taxon>
        <taxon>Embryophyta</taxon>
        <taxon>Tracheophyta</taxon>
        <taxon>Spermatophyta</taxon>
        <taxon>Magnoliopsida</taxon>
        <taxon>eudicotyledons</taxon>
        <taxon>Gunneridae</taxon>
        <taxon>Pentapetalae</taxon>
        <taxon>rosids</taxon>
        <taxon>malvids</taxon>
        <taxon>Sapindales</taxon>
        <taxon>Rutaceae</taxon>
        <taxon>Aurantioideae</taxon>
        <taxon>Citrus</taxon>
    </lineage>
</organism>
<keyword evidence="6 11" id="KW-0805">Transcription regulation</keyword>
<keyword evidence="7 11" id="KW-0238">DNA-binding</keyword>
<accession>A0A067FMW8</accession>
<keyword evidence="18" id="KW-1185">Reference proteome</keyword>
<comment type="subcellular location">
    <subcellularLocation>
        <location evidence="1 11">Nucleus</location>
    </subcellularLocation>
</comment>
<feature type="transmembrane region" description="Helical" evidence="14">
    <location>
        <begin position="664"/>
        <end position="686"/>
    </location>
</feature>
<dbReference type="InterPro" id="IPR045279">
    <property type="entry name" value="ARR-like"/>
</dbReference>
<dbReference type="InterPro" id="IPR017930">
    <property type="entry name" value="Myb_dom"/>
</dbReference>
<dbReference type="Pfam" id="PF00249">
    <property type="entry name" value="Myb_DNA-binding"/>
    <property type="match status" value="1"/>
</dbReference>
<dbReference type="SUPFAM" id="SSF52172">
    <property type="entry name" value="CheY-like"/>
    <property type="match status" value="1"/>
</dbReference>
<dbReference type="PANTHER" id="PTHR43874">
    <property type="entry name" value="TWO-COMPONENT RESPONSE REGULATOR"/>
    <property type="match status" value="1"/>
</dbReference>
<evidence type="ECO:0000256" key="9">
    <source>
        <dbReference type="ARBA" id="ARBA00023163"/>
    </source>
</evidence>
<dbReference type="GO" id="GO:0009736">
    <property type="term" value="P:cytokinin-activated signaling pathway"/>
    <property type="evidence" value="ECO:0007669"/>
    <property type="project" value="UniProtKB-KW"/>
</dbReference>
<evidence type="ECO:0000256" key="4">
    <source>
        <dbReference type="ARBA" id="ARBA00022864"/>
    </source>
</evidence>
<name>A0A067FMW8_CITSI</name>
<evidence type="ECO:0000256" key="14">
    <source>
        <dbReference type="SAM" id="Phobius"/>
    </source>
</evidence>
<dbReference type="Proteomes" id="UP000027120">
    <property type="component" value="Unassembled WGS sequence"/>
</dbReference>
<evidence type="ECO:0000256" key="13">
    <source>
        <dbReference type="SAM" id="MobiDB-lite"/>
    </source>
</evidence>
<evidence type="ECO:0000256" key="2">
    <source>
        <dbReference type="ARBA" id="ARBA00006015"/>
    </source>
</evidence>
<dbReference type="SUPFAM" id="SSF46689">
    <property type="entry name" value="Homeodomain-like"/>
    <property type="match status" value="1"/>
</dbReference>
<feature type="region of interest" description="Disordered" evidence="13">
    <location>
        <begin position="137"/>
        <end position="200"/>
    </location>
</feature>
<evidence type="ECO:0000256" key="1">
    <source>
        <dbReference type="ARBA" id="ARBA00004123"/>
    </source>
</evidence>
<dbReference type="NCBIfam" id="TIGR01557">
    <property type="entry name" value="myb_SHAQKYF"/>
    <property type="match status" value="1"/>
</dbReference>
<dbReference type="InterPro" id="IPR001005">
    <property type="entry name" value="SANT/Myb"/>
</dbReference>
<dbReference type="InterPro" id="IPR001789">
    <property type="entry name" value="Sig_transdc_resp-reg_receiver"/>
</dbReference>
<feature type="modified residue" description="4-aspartylphosphate" evidence="12">
    <location>
        <position position="67"/>
    </location>
</feature>
<feature type="domain" description="Response regulatory" evidence="15">
    <location>
        <begin position="16"/>
        <end position="131"/>
    </location>
</feature>
<dbReference type="CDD" id="cd17584">
    <property type="entry name" value="REC_typeB_ARR-like"/>
    <property type="match status" value="1"/>
</dbReference>
<evidence type="ECO:0000259" key="16">
    <source>
        <dbReference type="PROSITE" id="PS51294"/>
    </source>
</evidence>
<keyword evidence="14" id="KW-0812">Transmembrane</keyword>
<dbReference type="Pfam" id="PF00072">
    <property type="entry name" value="Response_reg"/>
    <property type="match status" value="1"/>
</dbReference>
<evidence type="ECO:0000256" key="3">
    <source>
        <dbReference type="ARBA" id="ARBA00022553"/>
    </source>
</evidence>
<dbReference type="GO" id="GO:0003700">
    <property type="term" value="F:DNA-binding transcription factor activity"/>
    <property type="evidence" value="ECO:0007669"/>
    <property type="project" value="UniProtKB-UniRule"/>
</dbReference>